<dbReference type="AlphaFoldDB" id="A0A914YLL6"/>
<dbReference type="Proteomes" id="UP000887577">
    <property type="component" value="Unplaced"/>
</dbReference>
<protein>
    <submittedName>
        <fullName evidence="3">Uncharacterized protein</fullName>
    </submittedName>
</protein>
<dbReference type="SUPFAM" id="SSF101152">
    <property type="entry name" value="Mob1/phocein"/>
    <property type="match status" value="1"/>
</dbReference>
<name>A0A914YLL6_9BILA</name>
<keyword evidence="1" id="KW-0479">Metal-binding</keyword>
<keyword evidence="1" id="KW-0862">Zinc</keyword>
<dbReference type="Pfam" id="PF03637">
    <property type="entry name" value="Mob1_phocein"/>
    <property type="match status" value="1"/>
</dbReference>
<accession>A0A914YLL6</accession>
<evidence type="ECO:0000256" key="1">
    <source>
        <dbReference type="PIRSR" id="PIRSR605301-1"/>
    </source>
</evidence>
<feature type="binding site" evidence="1">
    <location>
        <position position="156"/>
    </location>
    <ligand>
        <name>Zn(2+)</name>
        <dbReference type="ChEBI" id="CHEBI:29105"/>
    </ligand>
</feature>
<keyword evidence="2" id="KW-1185">Reference proteome</keyword>
<dbReference type="Gene3D" id="1.20.140.30">
    <property type="entry name" value="MOB kinase activator"/>
    <property type="match status" value="1"/>
</dbReference>
<evidence type="ECO:0000313" key="2">
    <source>
        <dbReference type="Proteomes" id="UP000887577"/>
    </source>
</evidence>
<dbReference type="SMART" id="SM01388">
    <property type="entry name" value="Mob1_phocein"/>
    <property type="match status" value="1"/>
</dbReference>
<dbReference type="PANTHER" id="PTHR22599">
    <property type="entry name" value="MPS ONE BINDER KINASE ACTIVATOR-LIKE MOB"/>
    <property type="match status" value="1"/>
</dbReference>
<reference evidence="3" key="1">
    <citation type="submission" date="2022-11" db="UniProtKB">
        <authorList>
            <consortium name="WormBaseParasite"/>
        </authorList>
    </citation>
    <scope>IDENTIFICATION</scope>
</reference>
<dbReference type="InterPro" id="IPR005301">
    <property type="entry name" value="MOB_kinase_act_fam"/>
</dbReference>
<evidence type="ECO:0000313" key="3">
    <source>
        <dbReference type="WBParaSite" id="PSU_v2.g18212.t1"/>
    </source>
</evidence>
<feature type="binding site" evidence="1">
    <location>
        <position position="77"/>
    </location>
    <ligand>
        <name>Zn(2+)</name>
        <dbReference type="ChEBI" id="CHEBI:29105"/>
    </ligand>
</feature>
<feature type="binding site" evidence="1">
    <location>
        <position position="72"/>
    </location>
    <ligand>
        <name>Zn(2+)</name>
        <dbReference type="ChEBI" id="CHEBI:29105"/>
    </ligand>
</feature>
<sequence length="221" mass="25332">MADSGRNHRSRRHYDPRQADFLKQAYATLGTSELRNAVKLPQGEDLNEWLAVNVSDFFKQVTMLYGTISDSCTIYTCPSMTAGPKFEYTWAENDQSILCTAPEYIDYLFTSIQDELDDENVFPSQIGKAFPSHFVKIVQTIVRRLFRVYAHIYHEHFELIKSLKSTEHLNTSFKHFMLFVQEFKLIDTAELGPLHSLIQELIPSMIPDYAINGTSSSSSQS</sequence>
<dbReference type="InterPro" id="IPR036703">
    <property type="entry name" value="MOB_kinase_act_sf"/>
</dbReference>
<feature type="binding site" evidence="1">
    <location>
        <position position="151"/>
    </location>
    <ligand>
        <name>Zn(2+)</name>
        <dbReference type="ChEBI" id="CHEBI:29105"/>
    </ligand>
</feature>
<organism evidence="2 3">
    <name type="scientific">Panagrolaimus superbus</name>
    <dbReference type="NCBI Taxonomy" id="310955"/>
    <lineage>
        <taxon>Eukaryota</taxon>
        <taxon>Metazoa</taxon>
        <taxon>Ecdysozoa</taxon>
        <taxon>Nematoda</taxon>
        <taxon>Chromadorea</taxon>
        <taxon>Rhabditida</taxon>
        <taxon>Tylenchina</taxon>
        <taxon>Panagrolaimomorpha</taxon>
        <taxon>Panagrolaimoidea</taxon>
        <taxon>Panagrolaimidae</taxon>
        <taxon>Panagrolaimus</taxon>
    </lineage>
</organism>
<dbReference type="WBParaSite" id="PSU_v2.g18212.t1">
    <property type="protein sequence ID" value="PSU_v2.g18212.t1"/>
    <property type="gene ID" value="PSU_v2.g18212"/>
</dbReference>
<proteinExistence type="predicted"/>